<dbReference type="SUPFAM" id="SSF46785">
    <property type="entry name" value="Winged helix' DNA-binding domain"/>
    <property type="match status" value="1"/>
</dbReference>
<evidence type="ECO:0000256" key="4">
    <source>
        <dbReference type="SAM" id="MobiDB-lite"/>
    </source>
</evidence>
<dbReference type="Pfam" id="PF07729">
    <property type="entry name" value="FCD"/>
    <property type="match status" value="1"/>
</dbReference>
<dbReference type="Gene3D" id="1.10.10.10">
    <property type="entry name" value="Winged helix-like DNA-binding domain superfamily/Winged helix DNA-binding domain"/>
    <property type="match status" value="1"/>
</dbReference>
<dbReference type="CDD" id="cd07377">
    <property type="entry name" value="WHTH_GntR"/>
    <property type="match status" value="1"/>
</dbReference>
<dbReference type="PANTHER" id="PTHR43537:SF24">
    <property type="entry name" value="GLUCONATE OPERON TRANSCRIPTIONAL REPRESSOR"/>
    <property type="match status" value="1"/>
</dbReference>
<dbReference type="PROSITE" id="PS50949">
    <property type="entry name" value="HTH_GNTR"/>
    <property type="match status" value="1"/>
</dbReference>
<dbReference type="PANTHER" id="PTHR43537">
    <property type="entry name" value="TRANSCRIPTIONAL REGULATOR, GNTR FAMILY"/>
    <property type="match status" value="1"/>
</dbReference>
<dbReference type="EMBL" id="BAABKQ010000001">
    <property type="protein sequence ID" value="GAA4807321.1"/>
    <property type="molecule type" value="Genomic_DNA"/>
</dbReference>
<dbReference type="SMART" id="SM00345">
    <property type="entry name" value="HTH_GNTR"/>
    <property type="match status" value="1"/>
</dbReference>
<proteinExistence type="predicted"/>
<evidence type="ECO:0000259" key="5">
    <source>
        <dbReference type="PROSITE" id="PS50949"/>
    </source>
</evidence>
<organism evidence="6 7">
    <name type="scientific">Tomitella cavernea</name>
    <dbReference type="NCBI Taxonomy" id="1387982"/>
    <lineage>
        <taxon>Bacteria</taxon>
        <taxon>Bacillati</taxon>
        <taxon>Actinomycetota</taxon>
        <taxon>Actinomycetes</taxon>
        <taxon>Mycobacteriales</taxon>
        <taxon>Tomitella</taxon>
    </lineage>
</organism>
<feature type="compositionally biased region" description="Low complexity" evidence="4">
    <location>
        <begin position="1"/>
        <end position="18"/>
    </location>
</feature>
<keyword evidence="3" id="KW-0804">Transcription</keyword>
<evidence type="ECO:0000313" key="7">
    <source>
        <dbReference type="Proteomes" id="UP001500839"/>
    </source>
</evidence>
<dbReference type="InterPro" id="IPR036388">
    <property type="entry name" value="WH-like_DNA-bd_sf"/>
</dbReference>
<dbReference type="InterPro" id="IPR036390">
    <property type="entry name" value="WH_DNA-bd_sf"/>
</dbReference>
<evidence type="ECO:0000256" key="2">
    <source>
        <dbReference type="ARBA" id="ARBA00023125"/>
    </source>
</evidence>
<sequence>MTATPDTATGPGTTASRATQRRLRRRPQLSDDVADHVRGRIMSGQVRPGAFIRLDETAADLGVSVTPVREALSKLRGEGLVESVPHRGYVVNPLSREDVVDIFWLQGRIAVELSARAARRATDTDLADLTAHCDALESSLAGADVETVALREFEFHRRLNRIAASDKLAWFLHNAVRYTPYALYAADPDWGATAVAGHRRLIEALRTRDRAAVEEETRLQFTDGARRLVAHLDAVHMWDDSNEDDPLGDDR</sequence>
<keyword evidence="1" id="KW-0805">Transcription regulation</keyword>
<name>A0ABP9CA34_9ACTN</name>
<evidence type="ECO:0000256" key="1">
    <source>
        <dbReference type="ARBA" id="ARBA00023015"/>
    </source>
</evidence>
<protein>
    <submittedName>
        <fullName evidence="6">GntR family transcriptional regulator</fullName>
    </submittedName>
</protein>
<dbReference type="InterPro" id="IPR008920">
    <property type="entry name" value="TF_FadR/GntR_C"/>
</dbReference>
<evidence type="ECO:0000313" key="6">
    <source>
        <dbReference type="EMBL" id="GAA4807321.1"/>
    </source>
</evidence>
<feature type="region of interest" description="Disordered" evidence="4">
    <location>
        <begin position="1"/>
        <end position="29"/>
    </location>
</feature>
<accession>A0ABP9CA34</accession>
<dbReference type="RefSeq" id="WP_307810625.1">
    <property type="nucleotide sequence ID" value="NZ_BAABKQ010000001.1"/>
</dbReference>
<dbReference type="Proteomes" id="UP001500839">
    <property type="component" value="Unassembled WGS sequence"/>
</dbReference>
<keyword evidence="7" id="KW-1185">Reference proteome</keyword>
<evidence type="ECO:0000256" key="3">
    <source>
        <dbReference type="ARBA" id="ARBA00023163"/>
    </source>
</evidence>
<keyword evidence="2" id="KW-0238">DNA-binding</keyword>
<dbReference type="InterPro" id="IPR011711">
    <property type="entry name" value="GntR_C"/>
</dbReference>
<comment type="caution">
    <text evidence="6">The sequence shown here is derived from an EMBL/GenBank/DDBJ whole genome shotgun (WGS) entry which is preliminary data.</text>
</comment>
<dbReference type="InterPro" id="IPR000524">
    <property type="entry name" value="Tscrpt_reg_HTH_GntR"/>
</dbReference>
<gene>
    <name evidence="6" type="ORF">GCM10023353_08410</name>
</gene>
<reference evidence="7" key="1">
    <citation type="journal article" date="2019" name="Int. J. Syst. Evol. Microbiol.">
        <title>The Global Catalogue of Microorganisms (GCM) 10K type strain sequencing project: providing services to taxonomists for standard genome sequencing and annotation.</title>
        <authorList>
            <consortium name="The Broad Institute Genomics Platform"/>
            <consortium name="The Broad Institute Genome Sequencing Center for Infectious Disease"/>
            <person name="Wu L."/>
            <person name="Ma J."/>
        </authorList>
    </citation>
    <scope>NUCLEOTIDE SEQUENCE [LARGE SCALE GENOMIC DNA]</scope>
    <source>
        <strain evidence="7">JCM 18542</strain>
    </source>
</reference>
<feature type="domain" description="HTH gntR-type" evidence="5">
    <location>
        <begin position="27"/>
        <end position="94"/>
    </location>
</feature>
<dbReference type="SMART" id="SM00895">
    <property type="entry name" value="FCD"/>
    <property type="match status" value="1"/>
</dbReference>
<dbReference type="Pfam" id="PF00392">
    <property type="entry name" value="GntR"/>
    <property type="match status" value="1"/>
</dbReference>
<dbReference type="Gene3D" id="1.20.120.530">
    <property type="entry name" value="GntR ligand-binding domain-like"/>
    <property type="match status" value="1"/>
</dbReference>
<dbReference type="SUPFAM" id="SSF48008">
    <property type="entry name" value="GntR ligand-binding domain-like"/>
    <property type="match status" value="1"/>
</dbReference>